<dbReference type="Pfam" id="PF01345">
    <property type="entry name" value="DUF11"/>
    <property type="match status" value="1"/>
</dbReference>
<dbReference type="EMBL" id="RJSF01000014">
    <property type="protein sequence ID" value="RNM16230.1"/>
    <property type="molecule type" value="Genomic_DNA"/>
</dbReference>
<feature type="domain" description="DUF11" evidence="1">
    <location>
        <begin position="18"/>
        <end position="78"/>
    </location>
</feature>
<keyword evidence="3" id="KW-1185">Reference proteome</keyword>
<evidence type="ECO:0000313" key="2">
    <source>
        <dbReference type="EMBL" id="RNM16230.1"/>
    </source>
</evidence>
<feature type="non-terminal residue" evidence="2">
    <location>
        <position position="1"/>
    </location>
</feature>
<dbReference type="Proteomes" id="UP000279994">
    <property type="component" value="Unassembled WGS sequence"/>
</dbReference>
<name>A0A3N0GVQ8_9ACTN</name>
<evidence type="ECO:0000259" key="1">
    <source>
        <dbReference type="Pfam" id="PF01345"/>
    </source>
</evidence>
<dbReference type="NCBIfam" id="TIGR01451">
    <property type="entry name" value="B_ant_repeat"/>
    <property type="match status" value="1"/>
</dbReference>
<gene>
    <name evidence="2" type="ORF">EFL26_05830</name>
</gene>
<accession>A0A3N0GVQ8</accession>
<dbReference type="OrthoDB" id="158862at2"/>
<organism evidence="2 3">
    <name type="scientific">Nocardioides pocheonensis</name>
    <dbReference type="NCBI Taxonomy" id="661485"/>
    <lineage>
        <taxon>Bacteria</taxon>
        <taxon>Bacillati</taxon>
        <taxon>Actinomycetota</taxon>
        <taxon>Actinomycetes</taxon>
        <taxon>Propionibacteriales</taxon>
        <taxon>Nocardioidaceae</taxon>
        <taxon>Nocardioides</taxon>
    </lineage>
</organism>
<dbReference type="Gene3D" id="2.60.40.740">
    <property type="match status" value="1"/>
</dbReference>
<feature type="non-terminal residue" evidence="2">
    <location>
        <position position="82"/>
    </location>
</feature>
<protein>
    <submittedName>
        <fullName evidence="2">DUF11 domain-containing protein</fullName>
    </submittedName>
</protein>
<dbReference type="RefSeq" id="WP_148046641.1">
    <property type="nucleotide sequence ID" value="NZ_RJSF01000014.1"/>
</dbReference>
<reference evidence="2 3" key="1">
    <citation type="submission" date="2018-11" db="EMBL/GenBank/DDBJ databases">
        <authorList>
            <person name="Li F."/>
        </authorList>
    </citation>
    <scope>NUCLEOTIDE SEQUENCE [LARGE SCALE GENOMIC DNA]</scope>
    <source>
        <strain evidence="2 3">Gsoil 818</strain>
    </source>
</reference>
<dbReference type="InterPro" id="IPR047589">
    <property type="entry name" value="DUF11_rpt"/>
</dbReference>
<evidence type="ECO:0000313" key="3">
    <source>
        <dbReference type="Proteomes" id="UP000279994"/>
    </source>
</evidence>
<dbReference type="InterPro" id="IPR001434">
    <property type="entry name" value="OmcB-like_DUF11"/>
</dbReference>
<dbReference type="AlphaFoldDB" id="A0A3N0GVQ8"/>
<sequence length="82" mass="7783">GTGGDSDTANVTIRCAALTLTKTADNATVNAGSQIGFTITATNSNAAGTGDATGVVINDPLPAGSGVDWSIASGPGNCSITG</sequence>
<proteinExistence type="predicted"/>
<comment type="caution">
    <text evidence="2">The sequence shown here is derived from an EMBL/GenBank/DDBJ whole genome shotgun (WGS) entry which is preliminary data.</text>
</comment>